<feature type="compositionally biased region" description="Basic and acidic residues" evidence="1">
    <location>
        <begin position="72"/>
        <end position="90"/>
    </location>
</feature>
<dbReference type="AlphaFoldDB" id="A0A2I0T5Y2"/>
<protein>
    <submittedName>
        <fullName evidence="3">Uncharacterized protein</fullName>
    </submittedName>
</protein>
<organism evidence="3 4">
    <name type="scientific">Limosa lapponica baueri</name>
    <dbReference type="NCBI Taxonomy" id="1758121"/>
    <lineage>
        <taxon>Eukaryota</taxon>
        <taxon>Metazoa</taxon>
        <taxon>Chordata</taxon>
        <taxon>Craniata</taxon>
        <taxon>Vertebrata</taxon>
        <taxon>Euteleostomi</taxon>
        <taxon>Archelosauria</taxon>
        <taxon>Archosauria</taxon>
        <taxon>Dinosauria</taxon>
        <taxon>Saurischia</taxon>
        <taxon>Theropoda</taxon>
        <taxon>Coelurosauria</taxon>
        <taxon>Aves</taxon>
        <taxon>Neognathae</taxon>
        <taxon>Neoaves</taxon>
        <taxon>Charadriiformes</taxon>
        <taxon>Scolopacidae</taxon>
        <taxon>Limosa</taxon>
    </lineage>
</organism>
<reference evidence="4" key="1">
    <citation type="submission" date="2017-11" db="EMBL/GenBank/DDBJ databases">
        <authorList>
            <person name="Lima N.C."/>
            <person name="Parody-Merino A.M."/>
            <person name="Battley P.F."/>
            <person name="Fidler A.E."/>
            <person name="Prosdocimi F."/>
        </authorList>
    </citation>
    <scope>NUCLEOTIDE SEQUENCE [LARGE SCALE GENOMIC DNA]</scope>
</reference>
<feature type="signal peptide" evidence="2">
    <location>
        <begin position="1"/>
        <end position="20"/>
    </location>
</feature>
<feature type="chain" id="PRO_5014169467" evidence="2">
    <location>
        <begin position="21"/>
        <end position="90"/>
    </location>
</feature>
<proteinExistence type="predicted"/>
<sequence>MTSLDLLVTLFLMHPRMPLAFTYIQTDRSESVPKYSEGGRRTTLLLGFCYMDLKVRREEEKRGEGEGEGEGEERRGEERRGEEKVLLLSS</sequence>
<evidence type="ECO:0000256" key="1">
    <source>
        <dbReference type="SAM" id="MobiDB-lite"/>
    </source>
</evidence>
<feature type="region of interest" description="Disordered" evidence="1">
    <location>
        <begin position="58"/>
        <end position="90"/>
    </location>
</feature>
<keyword evidence="4" id="KW-1185">Reference proteome</keyword>
<evidence type="ECO:0000313" key="3">
    <source>
        <dbReference type="EMBL" id="PKU29203.1"/>
    </source>
</evidence>
<accession>A0A2I0T5Y2</accession>
<name>A0A2I0T5Y2_LIMLA</name>
<reference evidence="4" key="2">
    <citation type="submission" date="2017-12" db="EMBL/GenBank/DDBJ databases">
        <title>Genome sequence of the Bar-tailed Godwit (Limosa lapponica baueri).</title>
        <authorList>
            <person name="Lima N.C.B."/>
            <person name="Parody-Merino A.M."/>
            <person name="Battley P.F."/>
            <person name="Fidler A.E."/>
            <person name="Prosdocimi F."/>
        </authorList>
    </citation>
    <scope>NUCLEOTIDE SEQUENCE [LARGE SCALE GENOMIC DNA]</scope>
</reference>
<gene>
    <name evidence="3" type="ORF">llap_20493</name>
</gene>
<dbReference type="EMBL" id="KZ517789">
    <property type="protein sequence ID" value="PKU29203.1"/>
    <property type="molecule type" value="Genomic_DNA"/>
</dbReference>
<dbReference type="Proteomes" id="UP000233556">
    <property type="component" value="Unassembled WGS sequence"/>
</dbReference>
<evidence type="ECO:0000313" key="4">
    <source>
        <dbReference type="Proteomes" id="UP000233556"/>
    </source>
</evidence>
<keyword evidence="2" id="KW-0732">Signal</keyword>
<evidence type="ECO:0000256" key="2">
    <source>
        <dbReference type="SAM" id="SignalP"/>
    </source>
</evidence>